<keyword evidence="2" id="KW-0436">Ligase</keyword>
<dbReference type="RefSeq" id="WP_163480039.1">
    <property type="nucleotide sequence ID" value="NZ_JAAGWF010000004.1"/>
</dbReference>
<dbReference type="Gene3D" id="3.40.50.12780">
    <property type="entry name" value="N-terminal domain of ligase-like"/>
    <property type="match status" value="1"/>
</dbReference>
<name>A0A7K3VWU1_9ACTN</name>
<dbReference type="InterPro" id="IPR000873">
    <property type="entry name" value="AMP-dep_synth/lig_dom"/>
</dbReference>
<feature type="domain" description="AMP-dependent synthetase/ligase" evidence="3">
    <location>
        <begin position="31"/>
        <end position="410"/>
    </location>
</feature>
<protein>
    <submittedName>
        <fullName evidence="5">AMP-binding protein</fullName>
    </submittedName>
</protein>
<gene>
    <name evidence="5" type="ORF">GCU56_03005</name>
</gene>
<comment type="caution">
    <text evidence="5">The sequence shown here is derived from an EMBL/GenBank/DDBJ whole genome shotgun (WGS) entry which is preliminary data.</text>
</comment>
<evidence type="ECO:0000313" key="6">
    <source>
        <dbReference type="Proteomes" id="UP000470246"/>
    </source>
</evidence>
<dbReference type="InterPro" id="IPR025110">
    <property type="entry name" value="AMP-bd_C"/>
</dbReference>
<dbReference type="InterPro" id="IPR042099">
    <property type="entry name" value="ANL_N_sf"/>
</dbReference>
<dbReference type="PANTHER" id="PTHR43201:SF5">
    <property type="entry name" value="MEDIUM-CHAIN ACYL-COA LIGASE ACSF2, MITOCHONDRIAL"/>
    <property type="match status" value="1"/>
</dbReference>
<evidence type="ECO:0000259" key="4">
    <source>
        <dbReference type="Pfam" id="PF13193"/>
    </source>
</evidence>
<evidence type="ECO:0000259" key="3">
    <source>
        <dbReference type="Pfam" id="PF00501"/>
    </source>
</evidence>
<evidence type="ECO:0000256" key="2">
    <source>
        <dbReference type="ARBA" id="ARBA00022598"/>
    </source>
</evidence>
<evidence type="ECO:0000256" key="1">
    <source>
        <dbReference type="ARBA" id="ARBA00006432"/>
    </source>
</evidence>
<dbReference type="GO" id="GO:0006631">
    <property type="term" value="P:fatty acid metabolic process"/>
    <property type="evidence" value="ECO:0007669"/>
    <property type="project" value="TreeGrafter"/>
</dbReference>
<dbReference type="PROSITE" id="PS00455">
    <property type="entry name" value="AMP_BINDING"/>
    <property type="match status" value="1"/>
</dbReference>
<dbReference type="Proteomes" id="UP000470246">
    <property type="component" value="Unassembled WGS sequence"/>
</dbReference>
<comment type="similarity">
    <text evidence="1">Belongs to the ATP-dependent AMP-binding enzyme family.</text>
</comment>
<dbReference type="SUPFAM" id="SSF56801">
    <property type="entry name" value="Acetyl-CoA synthetase-like"/>
    <property type="match status" value="1"/>
</dbReference>
<evidence type="ECO:0000313" key="5">
    <source>
        <dbReference type="EMBL" id="NEK56840.1"/>
    </source>
</evidence>
<accession>A0A7K3VWU1</accession>
<dbReference type="InterPro" id="IPR020845">
    <property type="entry name" value="AMP-binding_CS"/>
</dbReference>
<reference evidence="5 6" key="1">
    <citation type="submission" date="2020-02" db="EMBL/GenBank/DDBJ databases">
        <title>Geodermatophilus sabuli CPCC 205279 I12A-02694.</title>
        <authorList>
            <person name="Jiang Z."/>
        </authorList>
    </citation>
    <scope>NUCLEOTIDE SEQUENCE [LARGE SCALE GENOMIC DNA]</scope>
    <source>
        <strain evidence="5 6">I12A-02694</strain>
    </source>
</reference>
<dbReference type="AlphaFoldDB" id="A0A7K3VWU1"/>
<dbReference type="Pfam" id="PF00501">
    <property type="entry name" value="AMP-binding"/>
    <property type="match status" value="1"/>
</dbReference>
<keyword evidence="6" id="KW-1185">Reference proteome</keyword>
<organism evidence="5 6">
    <name type="scientific">Geodermatophilus sabuli</name>
    <dbReference type="NCBI Taxonomy" id="1564158"/>
    <lineage>
        <taxon>Bacteria</taxon>
        <taxon>Bacillati</taxon>
        <taxon>Actinomycetota</taxon>
        <taxon>Actinomycetes</taxon>
        <taxon>Geodermatophilales</taxon>
        <taxon>Geodermatophilaceae</taxon>
        <taxon>Geodermatophilus</taxon>
    </lineage>
</organism>
<dbReference type="EMBL" id="JAAGWF010000004">
    <property type="protein sequence ID" value="NEK56840.1"/>
    <property type="molecule type" value="Genomic_DNA"/>
</dbReference>
<dbReference type="PANTHER" id="PTHR43201">
    <property type="entry name" value="ACYL-COA SYNTHETASE"/>
    <property type="match status" value="1"/>
</dbReference>
<dbReference type="GO" id="GO:0031956">
    <property type="term" value="F:medium-chain fatty acid-CoA ligase activity"/>
    <property type="evidence" value="ECO:0007669"/>
    <property type="project" value="TreeGrafter"/>
</dbReference>
<dbReference type="Gene3D" id="3.30.300.30">
    <property type="match status" value="1"/>
</dbReference>
<proteinExistence type="inferred from homology"/>
<feature type="domain" description="AMP-binding enzyme C-terminal" evidence="4">
    <location>
        <begin position="461"/>
        <end position="536"/>
    </location>
</feature>
<sequence length="561" mass="61180">MSPVTAEERQAAMDSGFWRDETMLDDVLGHVRRTPHKAALVSYSAGRAMPETLTYGQLGALVDRIAGGLLELGVARDDVVSVQMPNGWRYAVVSLAVMRVGAIVNPLVAIFRRRELTFMLQRAQSKVLVVQDEFRGFSHADMAAELKTEIAGVEAAVVANVSGKALPEGTMDFDEFFLVPHRELDPSVRAELEARRPRPDDPISVMYTSGTTGEPKGTLHSYNSMYSAGRPLFDNLQLDDTDVVFMPSTMGHLTGFLWGTLLPLAYGQKVVYQDIWSPDDFLRIATPEGVTWTLSATPFVLDLVRAQKTEHRDLSTFKYFVCAGAPIPSSLPVEASEVLGVQMLALWGSSECGIITIHRAGDTAEAVSNSDGWRTPPMTLKITGEDGHEVEAGQTGRLLVKGPSLLRGYHGRVDLYQSMFDQDGWFDTGDLGFERPGAGVRIAGRSKDIIIRGGENIPVVEIESALHGHPSIREVVVVGYPDERLGEKGCAVVVPDGDAPSLEELQAHLDAAGMARQYWPERLKVIDEMPKTPAGKVQKFVLREVLAAEVGGLVFDVGGRP</sequence>
<dbReference type="Pfam" id="PF13193">
    <property type="entry name" value="AMP-binding_C"/>
    <property type="match status" value="1"/>
</dbReference>
<dbReference type="InterPro" id="IPR045851">
    <property type="entry name" value="AMP-bd_C_sf"/>
</dbReference>